<dbReference type="PANTHER" id="PTHR22888:SF9">
    <property type="entry name" value="CYTOCHROME C OXIDASE SUBUNIT 2"/>
    <property type="match status" value="1"/>
</dbReference>
<dbReference type="GO" id="GO:0005886">
    <property type="term" value="C:plasma membrane"/>
    <property type="evidence" value="ECO:0007669"/>
    <property type="project" value="UniProtKB-SubCell"/>
</dbReference>
<evidence type="ECO:0000259" key="14">
    <source>
        <dbReference type="PROSITE" id="PS50857"/>
    </source>
</evidence>
<keyword evidence="5 10" id="KW-0812">Transmembrane</keyword>
<keyword evidence="4 10" id="KW-0679">Respiratory chain</keyword>
<comment type="catalytic activity">
    <reaction evidence="11">
        <text>4 Fe(II)-[cytochrome c] + O2 + 8 H(+)(in) = 4 Fe(III)-[cytochrome c] + 2 H2O + 4 H(+)(out)</text>
        <dbReference type="Rhea" id="RHEA:11436"/>
        <dbReference type="Rhea" id="RHEA-COMP:10350"/>
        <dbReference type="Rhea" id="RHEA-COMP:14399"/>
        <dbReference type="ChEBI" id="CHEBI:15377"/>
        <dbReference type="ChEBI" id="CHEBI:15378"/>
        <dbReference type="ChEBI" id="CHEBI:15379"/>
        <dbReference type="ChEBI" id="CHEBI:29033"/>
        <dbReference type="ChEBI" id="CHEBI:29034"/>
        <dbReference type="EC" id="7.1.1.9"/>
    </reaction>
</comment>
<evidence type="ECO:0000259" key="15">
    <source>
        <dbReference type="PROSITE" id="PS50999"/>
    </source>
</evidence>
<dbReference type="EMBL" id="FOLL01000001">
    <property type="protein sequence ID" value="SFB82945.1"/>
    <property type="molecule type" value="Genomic_DNA"/>
</dbReference>
<dbReference type="PANTHER" id="PTHR22888">
    <property type="entry name" value="CYTOCHROME C OXIDASE, SUBUNIT II"/>
    <property type="match status" value="1"/>
</dbReference>
<evidence type="ECO:0000256" key="4">
    <source>
        <dbReference type="ARBA" id="ARBA00022660"/>
    </source>
</evidence>
<dbReference type="InterPro" id="IPR036257">
    <property type="entry name" value="Cyt_c_oxidase_su2_TM_sf"/>
</dbReference>
<evidence type="ECO:0000256" key="6">
    <source>
        <dbReference type="ARBA" id="ARBA00022967"/>
    </source>
</evidence>
<keyword evidence="11" id="KW-0186">Copper</keyword>
<comment type="cofactor">
    <cofactor evidence="11">
        <name>Cu cation</name>
        <dbReference type="ChEBI" id="CHEBI:23378"/>
    </cofactor>
    <text evidence="11">Binds a copper A center.</text>
</comment>
<keyword evidence="6" id="KW-1278">Translocase</keyword>
<dbReference type="SUPFAM" id="SSF81464">
    <property type="entry name" value="Cytochrome c oxidase subunit II-like, transmembrane region"/>
    <property type="match status" value="1"/>
</dbReference>
<evidence type="ECO:0000313" key="17">
    <source>
        <dbReference type="Proteomes" id="UP000199577"/>
    </source>
</evidence>
<evidence type="ECO:0000256" key="8">
    <source>
        <dbReference type="ARBA" id="ARBA00022989"/>
    </source>
</evidence>
<dbReference type="Pfam" id="PF02790">
    <property type="entry name" value="COX2_TM"/>
    <property type="match status" value="1"/>
</dbReference>
<reference evidence="16 17" key="1">
    <citation type="submission" date="2016-10" db="EMBL/GenBank/DDBJ databases">
        <authorList>
            <person name="de Groot N.N."/>
        </authorList>
    </citation>
    <scope>NUCLEOTIDE SEQUENCE [LARGE SCALE GENOMIC DNA]</scope>
    <source>
        <strain evidence="16 17">DSM 22900</strain>
    </source>
</reference>
<proteinExistence type="inferred from homology"/>
<dbReference type="InterPro" id="IPR011759">
    <property type="entry name" value="Cyt_c_oxidase_su2_TM_dom"/>
</dbReference>
<dbReference type="PROSITE" id="PS50857">
    <property type="entry name" value="COX2_CUA"/>
    <property type="match status" value="1"/>
</dbReference>
<evidence type="ECO:0000256" key="3">
    <source>
        <dbReference type="ARBA" id="ARBA00022448"/>
    </source>
</evidence>
<dbReference type="Proteomes" id="UP000199577">
    <property type="component" value="Unassembled WGS sequence"/>
</dbReference>
<organism evidence="16 17">
    <name type="scientific">Parapedobacter composti</name>
    <dbReference type="NCBI Taxonomy" id="623281"/>
    <lineage>
        <taxon>Bacteria</taxon>
        <taxon>Pseudomonadati</taxon>
        <taxon>Bacteroidota</taxon>
        <taxon>Sphingobacteriia</taxon>
        <taxon>Sphingobacteriales</taxon>
        <taxon>Sphingobacteriaceae</taxon>
        <taxon>Parapedobacter</taxon>
    </lineage>
</organism>
<feature type="chain" id="PRO_5011675505" description="Cytochrome c oxidase subunit 2" evidence="13">
    <location>
        <begin position="30"/>
        <end position="450"/>
    </location>
</feature>
<dbReference type="PRINTS" id="PR01166">
    <property type="entry name" value="CYCOXIDASEII"/>
</dbReference>
<evidence type="ECO:0000256" key="10">
    <source>
        <dbReference type="RuleBase" id="RU000456"/>
    </source>
</evidence>
<evidence type="ECO:0000256" key="2">
    <source>
        <dbReference type="ARBA" id="ARBA00007866"/>
    </source>
</evidence>
<feature type="domain" description="Cytochrome oxidase subunit II copper A binding" evidence="14">
    <location>
        <begin position="266"/>
        <end position="418"/>
    </location>
</feature>
<evidence type="ECO:0000313" key="16">
    <source>
        <dbReference type="EMBL" id="SFB82945.1"/>
    </source>
</evidence>
<keyword evidence="17" id="KW-1185">Reference proteome</keyword>
<keyword evidence="9 12" id="KW-0472">Membrane</keyword>
<evidence type="ECO:0000256" key="13">
    <source>
        <dbReference type="SAM" id="SignalP"/>
    </source>
</evidence>
<dbReference type="GO" id="GO:0042773">
    <property type="term" value="P:ATP synthesis coupled electron transport"/>
    <property type="evidence" value="ECO:0007669"/>
    <property type="project" value="TreeGrafter"/>
</dbReference>
<feature type="transmembrane region" description="Helical" evidence="12">
    <location>
        <begin position="146"/>
        <end position="167"/>
    </location>
</feature>
<protein>
    <recommendedName>
        <fullName evidence="11">Cytochrome c oxidase subunit 2</fullName>
        <ecNumber evidence="11">7.1.1.9</ecNumber>
    </recommendedName>
</protein>
<dbReference type="AlphaFoldDB" id="A0A1I1E6X1"/>
<sequence>MGFIKNSNIRTVFLLAFSMCVLLSIPAFAQSTADTSVQATAGTDTAGTVGNADTASTVAVTGDTPAPDTAAGGTTVDEAIGVTSVATAEGDQPLDLDPQVYQNAFYYVLLVLLICILIVVVGRIWQIYELTRRMAGKDTTYYMHNIHATLFLVCLIVGLYGVYWSYVHHGAQSMRDAATEHGERIDLMFMITTVITTIVLVLTHIGLFGFAFKYRATPQRKAYFYPHNNTIEKVWTIVPAIVLTVLVLFGFFTWRSITNVPEEDQKNALHIEVIGEQFTWTVRYPGRDGVIGERNYRLTTPLNNLGIDFNDKNSWDDQLGSEIVLPVNKPVRVQISSKDILHSFYIPDFRVQMNAVPGMKTYFQFTPTITTEEMRDRLGDYNYDYVMLCAKICGGGHYNMQKKVRVVTEEEYREWLNEQPYFFTEDLRKEFQVSEATANEGSEKLLANAN</sequence>
<dbReference type="PROSITE" id="PS50999">
    <property type="entry name" value="COX2_TM"/>
    <property type="match status" value="1"/>
</dbReference>
<dbReference type="Pfam" id="PF00116">
    <property type="entry name" value="COX2"/>
    <property type="match status" value="1"/>
</dbReference>
<evidence type="ECO:0000256" key="1">
    <source>
        <dbReference type="ARBA" id="ARBA00004141"/>
    </source>
</evidence>
<accession>A0A1I1E6X1</accession>
<dbReference type="RefSeq" id="WP_090970458.1">
    <property type="nucleotide sequence ID" value="NZ_FOLL01000001.1"/>
</dbReference>
<dbReference type="STRING" id="623281.SAMN05421747_101381"/>
<name>A0A1I1E6X1_9SPHI</name>
<dbReference type="EC" id="7.1.1.9" evidence="11"/>
<dbReference type="InterPro" id="IPR008972">
    <property type="entry name" value="Cupredoxin"/>
</dbReference>
<feature type="transmembrane region" description="Helical" evidence="12">
    <location>
        <begin position="233"/>
        <end position="254"/>
    </location>
</feature>
<dbReference type="Gene3D" id="2.60.40.420">
    <property type="entry name" value="Cupredoxins - blue copper proteins"/>
    <property type="match status" value="1"/>
</dbReference>
<feature type="transmembrane region" description="Helical" evidence="12">
    <location>
        <begin position="187"/>
        <end position="212"/>
    </location>
</feature>
<feature type="domain" description="Cytochrome oxidase subunit II transmembrane region profile" evidence="15">
    <location>
        <begin position="166"/>
        <end position="261"/>
    </location>
</feature>
<keyword evidence="3 10" id="KW-0813">Transport</keyword>
<keyword evidence="13" id="KW-0732">Signal</keyword>
<evidence type="ECO:0000256" key="11">
    <source>
        <dbReference type="RuleBase" id="RU004024"/>
    </source>
</evidence>
<dbReference type="GO" id="GO:0004129">
    <property type="term" value="F:cytochrome-c oxidase activity"/>
    <property type="evidence" value="ECO:0007669"/>
    <property type="project" value="UniProtKB-EC"/>
</dbReference>
<comment type="function">
    <text evidence="11">Subunits I and II form the functional core of the enzyme complex. Electrons originating in cytochrome c are transferred via heme a and Cu(A) to the binuclear center formed by heme a3 and Cu(B).</text>
</comment>
<feature type="transmembrane region" description="Helical" evidence="12">
    <location>
        <begin position="104"/>
        <end position="125"/>
    </location>
</feature>
<dbReference type="OrthoDB" id="9781261at2"/>
<dbReference type="InterPro" id="IPR045187">
    <property type="entry name" value="CcO_II"/>
</dbReference>
<comment type="similarity">
    <text evidence="2 10">Belongs to the cytochrome c oxidase subunit 2 family.</text>
</comment>
<dbReference type="Gene3D" id="1.10.287.90">
    <property type="match status" value="1"/>
</dbReference>
<keyword evidence="8 12" id="KW-1133">Transmembrane helix</keyword>
<gene>
    <name evidence="16" type="ORF">SAMN05421747_101381</name>
</gene>
<comment type="subcellular location">
    <subcellularLocation>
        <location evidence="10">Cell membrane</location>
        <topology evidence="10">Multi-pass membrane protein</topology>
    </subcellularLocation>
    <subcellularLocation>
        <location evidence="1">Membrane</location>
        <topology evidence="1">Multi-pass membrane protein</topology>
    </subcellularLocation>
</comment>
<feature type="signal peptide" evidence="13">
    <location>
        <begin position="1"/>
        <end position="29"/>
    </location>
</feature>
<dbReference type="InterPro" id="IPR002429">
    <property type="entry name" value="CcO_II-like_C"/>
</dbReference>
<keyword evidence="11" id="KW-0479">Metal-binding</keyword>
<dbReference type="SUPFAM" id="SSF49503">
    <property type="entry name" value="Cupredoxins"/>
    <property type="match status" value="1"/>
</dbReference>
<evidence type="ECO:0000256" key="9">
    <source>
        <dbReference type="ARBA" id="ARBA00023136"/>
    </source>
</evidence>
<evidence type="ECO:0000256" key="5">
    <source>
        <dbReference type="ARBA" id="ARBA00022692"/>
    </source>
</evidence>
<evidence type="ECO:0000256" key="7">
    <source>
        <dbReference type="ARBA" id="ARBA00022982"/>
    </source>
</evidence>
<keyword evidence="7 10" id="KW-0249">Electron transport</keyword>
<evidence type="ECO:0000256" key="12">
    <source>
        <dbReference type="SAM" id="Phobius"/>
    </source>
</evidence>
<dbReference type="GO" id="GO:0005507">
    <property type="term" value="F:copper ion binding"/>
    <property type="evidence" value="ECO:0007669"/>
    <property type="project" value="InterPro"/>
</dbReference>